<reference evidence="3 4" key="1">
    <citation type="submission" date="2019-04" db="EMBL/GenBank/DDBJ databases">
        <title>Phreatobacter aquaticus sp. nov.</title>
        <authorList>
            <person name="Choi A."/>
            <person name="Baek K."/>
        </authorList>
    </citation>
    <scope>NUCLEOTIDE SEQUENCE [LARGE SCALE GENOMIC DNA]</scope>
    <source>
        <strain evidence="3 4">NMCR1094</strain>
    </source>
</reference>
<keyword evidence="2" id="KW-0472">Membrane</keyword>
<keyword evidence="2" id="KW-1133">Transmembrane helix</keyword>
<evidence type="ECO:0000256" key="2">
    <source>
        <dbReference type="SAM" id="Phobius"/>
    </source>
</evidence>
<evidence type="ECO:0000313" key="4">
    <source>
        <dbReference type="Proteomes" id="UP000298588"/>
    </source>
</evidence>
<accession>A0A4D7QLD6</accession>
<evidence type="ECO:0000256" key="1">
    <source>
        <dbReference type="ARBA" id="ARBA00008799"/>
    </source>
</evidence>
<name>A0A4D7QLD6_9HYPH</name>
<dbReference type="GO" id="GO:0005992">
    <property type="term" value="P:trehalose biosynthetic process"/>
    <property type="evidence" value="ECO:0007669"/>
    <property type="project" value="InterPro"/>
</dbReference>
<dbReference type="KEGG" id="paqt:E8L99_04450"/>
<feature type="transmembrane region" description="Helical" evidence="2">
    <location>
        <begin position="158"/>
        <end position="182"/>
    </location>
</feature>
<dbReference type="Pfam" id="PF00982">
    <property type="entry name" value="Glyco_transf_20"/>
    <property type="match status" value="1"/>
</dbReference>
<dbReference type="GO" id="GO:0003825">
    <property type="term" value="F:alpha,alpha-trehalose-phosphate synthase (UDP-forming) activity"/>
    <property type="evidence" value="ECO:0007669"/>
    <property type="project" value="TreeGrafter"/>
</dbReference>
<keyword evidence="2" id="KW-0812">Transmembrane</keyword>
<dbReference type="InterPro" id="IPR001830">
    <property type="entry name" value="Glyco_trans_20"/>
</dbReference>
<dbReference type="OrthoDB" id="9815690at2"/>
<dbReference type="PANTHER" id="PTHR10788:SF106">
    <property type="entry name" value="BCDNA.GH08860"/>
    <property type="match status" value="1"/>
</dbReference>
<keyword evidence="4" id="KW-1185">Reference proteome</keyword>
<dbReference type="SUPFAM" id="SSF53756">
    <property type="entry name" value="UDP-Glycosyltransferase/glycogen phosphorylase"/>
    <property type="match status" value="1"/>
</dbReference>
<dbReference type="RefSeq" id="WP_137098416.1">
    <property type="nucleotide sequence ID" value="NZ_CP039865.1"/>
</dbReference>
<proteinExistence type="inferred from homology"/>
<gene>
    <name evidence="3" type="ORF">E8L99_04450</name>
</gene>
<dbReference type="Gene3D" id="3.40.50.2000">
    <property type="entry name" value="Glycogen Phosphorylase B"/>
    <property type="match status" value="2"/>
</dbReference>
<sequence length="738" mass="83398">MSRYSHAVIFVVASATVLAVLAVALVWLSKTVVERVAQRDVEMRSELVFNSIRDRIEREMGGDTQALRTLFERVTGDERILALGLCDGPGRMIIATKRMPAQFACPLRAEEVRFRGLWVDGERLVIGAFPVHSGSETGTLLVLHERGFVTERVGQAGWYLIMAGLTLIVLIGVLATLAVVMLQRRYMGSVLATIESLREGQPASPSLAAPALPVSDDVRKLLRDFRDRIRQEDTTNVEWSPKALQDLLENELPDTEVIIASNREPYIHNRDGDVISVQRPASGLVSALEPVVRATGGTWVAHGSGSADRETVDANDRVLVPPGKPAYRLRRVWISDEEQDGYYYGLSNEGLWPLCHLAYVRPIFRESDWQAYVAINQRFADAIVREATRPDPVILVQDYHFALLPKMVREQLPKATILTFWHIPWPNAEAFGICPWKEEIIAGLLGSTVLGFHTQAYCNNFFDTVDRFIESRIDREHRSVVHAGHETMVRPYPISIEWPPAALAGQKPVDECRRVVRERYGLPADMRIGIGIERFDYTKGILDRLMAVDELLIRHPEWKGRFTFIQIAAPTRSKLASYVNLQQEAQRITEEINARHGSDGYQPIHLVIRHHEPEDVYELFRAADLCVVSSLHDGMNLVAKEFVAARDDERGVLVLSRFAGASSELSEALIINPYDVHGMATAIDRGLSMSEDEQRERIRLMRNHIRERNVYRWAGQILIDASRIRKRLKVNELHSLGE</sequence>
<evidence type="ECO:0000313" key="3">
    <source>
        <dbReference type="EMBL" id="QCK85082.1"/>
    </source>
</evidence>
<dbReference type="EMBL" id="CP039865">
    <property type="protein sequence ID" value="QCK85082.1"/>
    <property type="molecule type" value="Genomic_DNA"/>
</dbReference>
<dbReference type="PANTHER" id="PTHR10788">
    <property type="entry name" value="TREHALOSE-6-PHOSPHATE SYNTHASE"/>
    <property type="match status" value="1"/>
</dbReference>
<feature type="transmembrane region" description="Helical" evidence="2">
    <location>
        <begin position="7"/>
        <end position="28"/>
    </location>
</feature>
<dbReference type="AlphaFoldDB" id="A0A4D7QLD6"/>
<dbReference type="CDD" id="cd03788">
    <property type="entry name" value="GT20_TPS"/>
    <property type="match status" value="1"/>
</dbReference>
<comment type="similarity">
    <text evidence="1">Belongs to the glycosyltransferase 20 family.</text>
</comment>
<organism evidence="3 4">
    <name type="scientific">Phreatobacter aquaticus</name>
    <dbReference type="NCBI Taxonomy" id="2570229"/>
    <lineage>
        <taxon>Bacteria</taxon>
        <taxon>Pseudomonadati</taxon>
        <taxon>Pseudomonadota</taxon>
        <taxon>Alphaproteobacteria</taxon>
        <taxon>Hyphomicrobiales</taxon>
        <taxon>Phreatobacteraceae</taxon>
        <taxon>Phreatobacter</taxon>
    </lineage>
</organism>
<dbReference type="Proteomes" id="UP000298588">
    <property type="component" value="Chromosome"/>
</dbReference>
<protein>
    <submittedName>
        <fullName evidence="3">Trehalose-6-phosphate synthase</fullName>
    </submittedName>
</protein>